<feature type="transmembrane region" description="Helical" evidence="1">
    <location>
        <begin position="89"/>
        <end position="106"/>
    </location>
</feature>
<gene>
    <name evidence="2" type="ORF">ACFSOX_14580</name>
</gene>
<organism evidence="2 3">
    <name type="scientific">Rhodoplanes azumiensis</name>
    <dbReference type="NCBI Taxonomy" id="1897628"/>
    <lineage>
        <taxon>Bacteria</taxon>
        <taxon>Pseudomonadati</taxon>
        <taxon>Pseudomonadota</taxon>
        <taxon>Alphaproteobacteria</taxon>
        <taxon>Hyphomicrobiales</taxon>
        <taxon>Nitrobacteraceae</taxon>
        <taxon>Rhodoplanes</taxon>
    </lineage>
</organism>
<feature type="transmembrane region" description="Helical" evidence="1">
    <location>
        <begin position="173"/>
        <end position="197"/>
    </location>
</feature>
<evidence type="ECO:0000256" key="1">
    <source>
        <dbReference type="SAM" id="Phobius"/>
    </source>
</evidence>
<comment type="caution">
    <text evidence="2">The sequence shown here is derived from an EMBL/GenBank/DDBJ whole genome shotgun (WGS) entry which is preliminary data.</text>
</comment>
<keyword evidence="1" id="KW-0472">Membrane</keyword>
<accession>A0ABW5AMR9</accession>
<dbReference type="EMBL" id="JBHUIW010000016">
    <property type="protein sequence ID" value="MFD2183382.1"/>
    <property type="molecule type" value="Genomic_DNA"/>
</dbReference>
<keyword evidence="1" id="KW-1133">Transmembrane helix</keyword>
<evidence type="ECO:0000313" key="2">
    <source>
        <dbReference type="EMBL" id="MFD2183382.1"/>
    </source>
</evidence>
<keyword evidence="3" id="KW-1185">Reference proteome</keyword>
<protein>
    <submittedName>
        <fullName evidence="2">Uncharacterized protein</fullName>
    </submittedName>
</protein>
<dbReference type="RefSeq" id="WP_378478538.1">
    <property type="nucleotide sequence ID" value="NZ_JBHUIW010000016.1"/>
</dbReference>
<proteinExistence type="predicted"/>
<feature type="transmembrane region" description="Helical" evidence="1">
    <location>
        <begin position="118"/>
        <end position="141"/>
    </location>
</feature>
<evidence type="ECO:0000313" key="3">
    <source>
        <dbReference type="Proteomes" id="UP001597314"/>
    </source>
</evidence>
<reference evidence="3" key="1">
    <citation type="journal article" date="2019" name="Int. J. Syst. Evol. Microbiol.">
        <title>The Global Catalogue of Microorganisms (GCM) 10K type strain sequencing project: providing services to taxonomists for standard genome sequencing and annotation.</title>
        <authorList>
            <consortium name="The Broad Institute Genomics Platform"/>
            <consortium name="The Broad Institute Genome Sequencing Center for Infectious Disease"/>
            <person name="Wu L."/>
            <person name="Ma J."/>
        </authorList>
    </citation>
    <scope>NUCLEOTIDE SEQUENCE [LARGE SCALE GENOMIC DNA]</scope>
    <source>
        <strain evidence="3">CGMCC 1.6774</strain>
    </source>
</reference>
<keyword evidence="1" id="KW-0812">Transmembrane</keyword>
<name>A0ABW5AMR9_9BRAD</name>
<dbReference type="Proteomes" id="UP001597314">
    <property type="component" value="Unassembled WGS sequence"/>
</dbReference>
<sequence>MQSVVEVLISNRGSIRRAEATMSWQWHVWRWLFDGQRVVWSSVLLFVLPDCAPHVDPKIIAKLGGKADKRVILEEIYRLLGILDTKASALMRYNGVILAVATLMIRPGPVPPAAPPPYIQPIIYLTLFSILLCLFVVGVFWRFLDFVDPHAAAEAQIDHELDMIRRVLVLREGFYQLAWLLSAAVSVLLVMSLPHLVKAAGAG</sequence>